<evidence type="ECO:0000313" key="7">
    <source>
        <dbReference type="Proteomes" id="UP001140206"/>
    </source>
</evidence>
<dbReference type="CDD" id="cd03784">
    <property type="entry name" value="GT1_Gtf-like"/>
    <property type="match status" value="1"/>
</dbReference>
<dbReference type="PROSITE" id="PS00375">
    <property type="entry name" value="UDPGT"/>
    <property type="match status" value="1"/>
</dbReference>
<dbReference type="SUPFAM" id="SSF53756">
    <property type="entry name" value="UDP-Glycosyltransferase/glycogen phosphorylase"/>
    <property type="match status" value="1"/>
</dbReference>
<dbReference type="PANTHER" id="PTHR48045:SF11">
    <property type="entry name" value="UDP-GLYCOSYLTRANSFERASE 72B1"/>
    <property type="match status" value="1"/>
</dbReference>
<dbReference type="Pfam" id="PF00201">
    <property type="entry name" value="UDPGT"/>
    <property type="match status" value="1"/>
</dbReference>
<keyword evidence="3 4" id="KW-0808">Transferase</keyword>
<evidence type="ECO:0000256" key="5">
    <source>
        <dbReference type="RuleBase" id="RU362057"/>
    </source>
</evidence>
<comment type="similarity">
    <text evidence="1 4">Belongs to the UDP-glycosyltransferase family.</text>
</comment>
<comment type="caution">
    <text evidence="6">The sequence shown here is derived from an EMBL/GenBank/DDBJ whole genome shotgun (WGS) entry which is preliminary data.</text>
</comment>
<accession>A0AAV8C9P0</accession>
<keyword evidence="2 4" id="KW-0328">Glycosyltransferase</keyword>
<sequence length="485" mass="53044">MENGTEITTPHIAMLATPGMGHLIPLAELAKLLVSKHGFTATLMTFASTASKTQQAFLSSLPSSISHVSLPPVSLSDLPPGAALETLISLEAVRLIQAITSALKELKTRHNVVGFVSDLFGADTFDAARDAGLRSYLFFPTNLLTLSLMLHLPEIDANLTCDFKELAEPVQLPGCVPIPGTEILSPLQDRSNECYKWMVHHGKKYREADAILVNSFDEIEPDVAKILCQPEPGRPPVYPIGPLIQTGSTADKEGRAECLDWLDKQPANSVLYVSFGSGGTLTKEQMDEIAHGLELSGQRFLWVVRSPSGAGDLSSNYYDAESKRDPFAFLPEGFRERTKERGMVVSSWAPQMKVLAHEATGGYVCHCGWNSTLETVMHGVPIIAWPLFAEQKQNAVMLSEGAGIALRLEKREDDVVEREEIARKVRELMEGEEGKRVRRKVTELKEAAAEGMKEGSSSMALARWWRCGGKVVVGVKDADEVMICG</sequence>
<dbReference type="EC" id="2.4.1.-" evidence="5"/>
<dbReference type="Gene3D" id="3.40.50.2000">
    <property type="entry name" value="Glycogen Phosphorylase B"/>
    <property type="match status" value="2"/>
</dbReference>
<evidence type="ECO:0000256" key="2">
    <source>
        <dbReference type="ARBA" id="ARBA00022676"/>
    </source>
</evidence>
<dbReference type="InterPro" id="IPR035595">
    <property type="entry name" value="UDP_glycos_trans_CS"/>
</dbReference>
<dbReference type="InterPro" id="IPR002213">
    <property type="entry name" value="UDP_glucos_trans"/>
</dbReference>
<dbReference type="GO" id="GO:0008194">
    <property type="term" value="F:UDP-glycosyltransferase activity"/>
    <property type="evidence" value="ECO:0007669"/>
    <property type="project" value="InterPro"/>
</dbReference>
<protein>
    <recommendedName>
        <fullName evidence="5">Glycosyltransferase</fullName>
        <ecNumber evidence="5">2.4.1.-</ecNumber>
    </recommendedName>
</protein>
<dbReference type="FunFam" id="3.40.50.2000:FF:000051">
    <property type="entry name" value="Glycosyltransferase"/>
    <property type="match status" value="1"/>
</dbReference>
<evidence type="ECO:0000256" key="3">
    <source>
        <dbReference type="ARBA" id="ARBA00022679"/>
    </source>
</evidence>
<dbReference type="FunFam" id="3.40.50.2000:FF:000054">
    <property type="entry name" value="Glycosyltransferase"/>
    <property type="match status" value="1"/>
</dbReference>
<keyword evidence="7" id="KW-1185">Reference proteome</keyword>
<dbReference type="PANTHER" id="PTHR48045">
    <property type="entry name" value="UDP-GLYCOSYLTRANSFERASE 72B1"/>
    <property type="match status" value="1"/>
</dbReference>
<proteinExistence type="inferred from homology"/>
<gene>
    <name evidence="6" type="ORF">LUZ62_086840</name>
</gene>
<dbReference type="Proteomes" id="UP001140206">
    <property type="component" value="Chromosome 5"/>
</dbReference>
<evidence type="ECO:0000256" key="1">
    <source>
        <dbReference type="ARBA" id="ARBA00009995"/>
    </source>
</evidence>
<dbReference type="AlphaFoldDB" id="A0AAV8C9P0"/>
<evidence type="ECO:0000313" key="6">
    <source>
        <dbReference type="EMBL" id="KAJ4752435.1"/>
    </source>
</evidence>
<reference evidence="6" key="1">
    <citation type="submission" date="2022-08" db="EMBL/GenBank/DDBJ databases">
        <authorList>
            <person name="Marques A."/>
        </authorList>
    </citation>
    <scope>NUCLEOTIDE SEQUENCE</scope>
    <source>
        <strain evidence="6">RhyPub2mFocal</strain>
        <tissue evidence="6">Leaves</tissue>
    </source>
</reference>
<dbReference type="EMBL" id="JAMFTS010000005">
    <property type="protein sequence ID" value="KAJ4752435.1"/>
    <property type="molecule type" value="Genomic_DNA"/>
</dbReference>
<evidence type="ECO:0000256" key="4">
    <source>
        <dbReference type="RuleBase" id="RU003718"/>
    </source>
</evidence>
<organism evidence="6 7">
    <name type="scientific">Rhynchospora pubera</name>
    <dbReference type="NCBI Taxonomy" id="906938"/>
    <lineage>
        <taxon>Eukaryota</taxon>
        <taxon>Viridiplantae</taxon>
        <taxon>Streptophyta</taxon>
        <taxon>Embryophyta</taxon>
        <taxon>Tracheophyta</taxon>
        <taxon>Spermatophyta</taxon>
        <taxon>Magnoliopsida</taxon>
        <taxon>Liliopsida</taxon>
        <taxon>Poales</taxon>
        <taxon>Cyperaceae</taxon>
        <taxon>Cyperoideae</taxon>
        <taxon>Rhynchosporeae</taxon>
        <taxon>Rhynchospora</taxon>
    </lineage>
</organism>
<name>A0AAV8C9P0_9POAL</name>